<dbReference type="SUPFAM" id="SSF53448">
    <property type="entry name" value="Nucleotide-diphospho-sugar transferases"/>
    <property type="match status" value="1"/>
</dbReference>
<dbReference type="KEGG" id="mru:mru_1058"/>
<keyword evidence="3" id="KW-1185">Reference proteome</keyword>
<dbReference type="GO" id="GO:0016740">
    <property type="term" value="F:transferase activity"/>
    <property type="evidence" value="ECO:0007669"/>
    <property type="project" value="UniProtKB-KW"/>
</dbReference>
<feature type="domain" description="Glycosyltransferase 2-like" evidence="1">
    <location>
        <begin position="7"/>
        <end position="128"/>
    </location>
</feature>
<keyword evidence="2" id="KW-0808">Transferase</keyword>
<dbReference type="STRING" id="634498.mru_1058"/>
<evidence type="ECO:0000313" key="2">
    <source>
        <dbReference type="EMBL" id="ADC46909.1"/>
    </source>
</evidence>
<proteinExistence type="predicted"/>
<accession>D3E2Z8</accession>
<dbReference type="RefSeq" id="WP_012955859.1">
    <property type="nucleotide sequence ID" value="NC_013790.1"/>
</dbReference>
<dbReference type="Gene3D" id="3.90.550.10">
    <property type="entry name" value="Spore Coat Polysaccharide Biosynthesis Protein SpsA, Chain A"/>
    <property type="match status" value="1"/>
</dbReference>
<dbReference type="GeneID" id="8770710"/>
<dbReference type="OrthoDB" id="46222at2157"/>
<organism evidence="2 3">
    <name type="scientific">Methanobrevibacter ruminantium (strain ATCC 35063 / DSM 1093 / JCM 13430 / OCM 146 / M1)</name>
    <name type="common">Methanobacterium ruminantium</name>
    <dbReference type="NCBI Taxonomy" id="634498"/>
    <lineage>
        <taxon>Archaea</taxon>
        <taxon>Methanobacteriati</taxon>
        <taxon>Methanobacteriota</taxon>
        <taxon>Methanomada group</taxon>
        <taxon>Methanobacteria</taxon>
        <taxon>Methanobacteriales</taxon>
        <taxon>Methanobacteriaceae</taxon>
        <taxon>Methanobrevibacter</taxon>
    </lineage>
</organism>
<dbReference type="PANTHER" id="PTHR43685:SF2">
    <property type="entry name" value="GLYCOSYLTRANSFERASE 2-LIKE DOMAIN-CONTAINING PROTEIN"/>
    <property type="match status" value="1"/>
</dbReference>
<dbReference type="HOGENOM" id="CLU_025996_25_0_2"/>
<name>D3E2Z8_METRM</name>
<dbReference type="Proteomes" id="UP000008680">
    <property type="component" value="Chromosome"/>
</dbReference>
<dbReference type="InterPro" id="IPR050834">
    <property type="entry name" value="Glycosyltransf_2"/>
</dbReference>
<dbReference type="Pfam" id="PF00535">
    <property type="entry name" value="Glycos_transf_2"/>
    <property type="match status" value="1"/>
</dbReference>
<evidence type="ECO:0000313" key="3">
    <source>
        <dbReference type="Proteomes" id="UP000008680"/>
    </source>
</evidence>
<dbReference type="CDD" id="cd00761">
    <property type="entry name" value="Glyco_tranf_GTA_type"/>
    <property type="match status" value="1"/>
</dbReference>
<dbReference type="PATRIC" id="fig|634498.28.peg.1058"/>
<reference evidence="2 3" key="1">
    <citation type="journal article" date="2010" name="PLoS ONE">
        <title>The genome sequence of the rumen methanogen Methanobrevibacter ruminantium reveals new possibilities for controlling ruminant methane emissions.</title>
        <authorList>
            <person name="Leahy S.C."/>
            <person name="Kelly W.J."/>
            <person name="Altermann E."/>
            <person name="Ronimus R.S."/>
            <person name="Yeoman C.J."/>
            <person name="Pacheco D.M."/>
            <person name="Li D."/>
            <person name="Kong Z."/>
            <person name="McTavish S."/>
            <person name="Sang C."/>
            <person name="Lambie S.C."/>
            <person name="Janssen P.H."/>
            <person name="Dey D."/>
            <person name="Attwood G.T."/>
        </authorList>
    </citation>
    <scope>NUCLEOTIDE SEQUENCE [LARGE SCALE GENOMIC DNA]</scope>
    <source>
        <strain evidence="3">ATCC 35063 / DSM 1093 / JCM 13430 / OCM 146 / M1</strain>
    </source>
</reference>
<dbReference type="EMBL" id="CP001719">
    <property type="protein sequence ID" value="ADC46909.1"/>
    <property type="molecule type" value="Genomic_DNA"/>
</dbReference>
<dbReference type="InterPro" id="IPR029044">
    <property type="entry name" value="Nucleotide-diphossugar_trans"/>
</dbReference>
<dbReference type="InterPro" id="IPR001173">
    <property type="entry name" value="Glyco_trans_2-like"/>
</dbReference>
<protein>
    <submittedName>
        <fullName evidence="2">Glycosyl transferase GT2 family</fullName>
    </submittedName>
</protein>
<dbReference type="AlphaFoldDB" id="D3E2Z8"/>
<gene>
    <name evidence="2" type="ordered locus">mru_1058</name>
</gene>
<dbReference type="PANTHER" id="PTHR43685">
    <property type="entry name" value="GLYCOSYLTRANSFERASE"/>
    <property type="match status" value="1"/>
</dbReference>
<evidence type="ECO:0000259" key="1">
    <source>
        <dbReference type="Pfam" id="PF00535"/>
    </source>
</evidence>
<dbReference type="eggNOG" id="arCOG01381">
    <property type="taxonomic scope" value="Archaea"/>
</dbReference>
<sequence length="336" mass="40277">MHEYEISIIIPTYNSSKTIERTIHSILTQDFKNYEMVFVDDASNDDTVSCIQETLADKKVNYQLIVNKNNKGPAYCRNRGVFASRGKYIVFVDSDDLIQFNHISSLHNYVKSDNFDSAFTKGIKINNQDELIDFKVDKYDGLIHLARKNKGIVRAKDLINLELLMKIPFSFVLLIYDKEIILNNSLEFNEDYRYGEDTDFALRYLANCGNVRVIDKYTYFYYQEEDSISRQVSLDRFESVKLFESLDSYFKEDDLREKLVHSRIPRFIFGNMNYFFYNGYNSEDVFKKMDVLDLFNKLRQFKVFEKRDWKFYLKVRLFLLNHRLYYKLWLRFKNNL</sequence>
<dbReference type="CAZy" id="GT2">
    <property type="family name" value="Glycosyltransferase Family 2"/>
</dbReference>